<proteinExistence type="inferred from homology"/>
<comment type="subcellular location">
    <subcellularLocation>
        <location evidence="1">Cell membrane</location>
        <topology evidence="1">Multi-pass membrane protein</topology>
    </subcellularLocation>
</comment>
<dbReference type="PANTHER" id="PTHR30487:SF0">
    <property type="entry name" value="PREPILIN LEADER PEPTIDASE_N-METHYLTRANSFERASE-RELATED"/>
    <property type="match status" value="1"/>
</dbReference>
<evidence type="ECO:0008006" key="12">
    <source>
        <dbReference type="Google" id="ProtNLM"/>
    </source>
</evidence>
<dbReference type="AlphaFoldDB" id="A0A1F7GMG0"/>
<protein>
    <recommendedName>
        <fullName evidence="12">Prepilin peptidase</fullName>
    </recommendedName>
</protein>
<dbReference type="InterPro" id="IPR050882">
    <property type="entry name" value="Prepilin_peptidase/N-MTase"/>
</dbReference>
<dbReference type="InterPro" id="IPR000045">
    <property type="entry name" value="Prepilin_IV_endopep_pep"/>
</dbReference>
<feature type="transmembrane region" description="Helical" evidence="7">
    <location>
        <begin position="146"/>
        <end position="164"/>
    </location>
</feature>
<evidence type="ECO:0000256" key="1">
    <source>
        <dbReference type="ARBA" id="ARBA00004651"/>
    </source>
</evidence>
<feature type="transmembrane region" description="Helical" evidence="7">
    <location>
        <begin position="171"/>
        <end position="188"/>
    </location>
</feature>
<feature type="domain" description="Prepilin peptidase A24 N-terminal" evidence="9">
    <location>
        <begin position="8"/>
        <end position="86"/>
    </location>
</feature>
<dbReference type="EMBL" id="MFZI01000041">
    <property type="protein sequence ID" value="OGK19995.1"/>
    <property type="molecule type" value="Genomic_DNA"/>
</dbReference>
<dbReference type="GO" id="GO:0004190">
    <property type="term" value="F:aspartic-type endopeptidase activity"/>
    <property type="evidence" value="ECO:0007669"/>
    <property type="project" value="InterPro"/>
</dbReference>
<reference evidence="10 11" key="1">
    <citation type="journal article" date="2016" name="Nat. Commun.">
        <title>Thousands of microbial genomes shed light on interconnected biogeochemical processes in an aquifer system.</title>
        <authorList>
            <person name="Anantharaman K."/>
            <person name="Brown C.T."/>
            <person name="Hug L.A."/>
            <person name="Sharon I."/>
            <person name="Castelle C.J."/>
            <person name="Probst A.J."/>
            <person name="Thomas B.C."/>
            <person name="Singh A."/>
            <person name="Wilkins M.J."/>
            <person name="Karaoz U."/>
            <person name="Brodie E.L."/>
            <person name="Williams K.H."/>
            <person name="Hubbard S.S."/>
            <person name="Banfield J.F."/>
        </authorList>
    </citation>
    <scope>NUCLEOTIDE SEQUENCE [LARGE SCALE GENOMIC DNA]</scope>
</reference>
<evidence type="ECO:0000256" key="7">
    <source>
        <dbReference type="SAM" id="Phobius"/>
    </source>
</evidence>
<evidence type="ECO:0000313" key="11">
    <source>
        <dbReference type="Proteomes" id="UP000177026"/>
    </source>
</evidence>
<evidence type="ECO:0000259" key="8">
    <source>
        <dbReference type="Pfam" id="PF01478"/>
    </source>
</evidence>
<keyword evidence="6 7" id="KW-0472">Membrane</keyword>
<feature type="transmembrane region" description="Helical" evidence="7">
    <location>
        <begin position="72"/>
        <end position="94"/>
    </location>
</feature>
<evidence type="ECO:0000256" key="3">
    <source>
        <dbReference type="ARBA" id="ARBA00022475"/>
    </source>
</evidence>
<keyword evidence="5 7" id="KW-1133">Transmembrane helix</keyword>
<evidence type="ECO:0000259" key="9">
    <source>
        <dbReference type="Pfam" id="PF06750"/>
    </source>
</evidence>
<dbReference type="PANTHER" id="PTHR30487">
    <property type="entry name" value="TYPE 4 PREPILIN-LIKE PROTEINS LEADER PEPTIDE-PROCESSING ENZYME"/>
    <property type="match status" value="1"/>
</dbReference>
<keyword evidence="4 7" id="KW-0812">Transmembrane</keyword>
<dbReference type="Pfam" id="PF01478">
    <property type="entry name" value="Peptidase_A24"/>
    <property type="match status" value="1"/>
</dbReference>
<comment type="caution">
    <text evidence="10">The sequence shown here is derived from an EMBL/GenBank/DDBJ whole genome shotgun (WGS) entry which is preliminary data.</text>
</comment>
<dbReference type="GO" id="GO:0006465">
    <property type="term" value="P:signal peptide processing"/>
    <property type="evidence" value="ECO:0007669"/>
    <property type="project" value="TreeGrafter"/>
</dbReference>
<evidence type="ECO:0000313" key="10">
    <source>
        <dbReference type="EMBL" id="OGK19995.1"/>
    </source>
</evidence>
<evidence type="ECO:0000256" key="6">
    <source>
        <dbReference type="ARBA" id="ARBA00023136"/>
    </source>
</evidence>
<feature type="domain" description="Prepilin type IV endopeptidase peptidase" evidence="8">
    <location>
        <begin position="125"/>
        <end position="230"/>
    </location>
</feature>
<dbReference type="Gene3D" id="1.20.120.1220">
    <property type="match status" value="1"/>
</dbReference>
<dbReference type="InterPro" id="IPR010627">
    <property type="entry name" value="Prepilin_pept_A24_N"/>
</dbReference>
<evidence type="ECO:0000256" key="5">
    <source>
        <dbReference type="ARBA" id="ARBA00022989"/>
    </source>
</evidence>
<accession>A0A1F7GMG0</accession>
<comment type="similarity">
    <text evidence="2">Belongs to the peptidase A24 family.</text>
</comment>
<dbReference type="Proteomes" id="UP000177026">
    <property type="component" value="Unassembled WGS sequence"/>
</dbReference>
<dbReference type="Pfam" id="PF06750">
    <property type="entry name" value="A24_N_bact"/>
    <property type="match status" value="1"/>
</dbReference>
<name>A0A1F7GMG0_9BACT</name>
<feature type="transmembrane region" description="Helical" evidence="7">
    <location>
        <begin position="244"/>
        <end position="261"/>
    </location>
</feature>
<feature type="transmembrane region" description="Helical" evidence="7">
    <location>
        <begin position="208"/>
        <end position="235"/>
    </location>
</feature>
<feature type="transmembrane region" description="Helical" evidence="7">
    <location>
        <begin position="115"/>
        <end position="134"/>
    </location>
</feature>
<organism evidence="10 11">
    <name type="scientific">Candidatus Roizmanbacteria bacterium RIFCSPHIGHO2_01_FULL_39_8</name>
    <dbReference type="NCBI Taxonomy" id="1802033"/>
    <lineage>
        <taxon>Bacteria</taxon>
        <taxon>Candidatus Roizmaniibacteriota</taxon>
    </lineage>
</organism>
<sequence length="274" mass="30161">MSYLFLFILGLAVGSFLNVLIDRLPNEESIGGRSRCDECLTKLAWNDLIPVLSYVKLRGKCRYCKMNLSWQYPFIELFTGLVFVVVGSMSPLSLEPAYASGNISINQSLLSLHTSFLRMAAYLGIVSTAIVIFFSDLKYHIIPDSMQILLFAFSFLLVVSFGLTPQLFLDHVIGAFVVITPILFLFLITKGRGMGFGDVKLAFSMGFLLGPLGGLTALYIAFVGGAVVGICLLIAGKRGWKSKIAFGPFLIIGLITMLWWGERILEIVKGLYGV</sequence>
<evidence type="ECO:0000256" key="2">
    <source>
        <dbReference type="ARBA" id="ARBA00005801"/>
    </source>
</evidence>
<gene>
    <name evidence="10" type="ORF">A2866_06310</name>
</gene>
<keyword evidence="3" id="KW-1003">Cell membrane</keyword>
<dbReference type="GO" id="GO:0005886">
    <property type="term" value="C:plasma membrane"/>
    <property type="evidence" value="ECO:0007669"/>
    <property type="project" value="UniProtKB-SubCell"/>
</dbReference>
<evidence type="ECO:0000256" key="4">
    <source>
        <dbReference type="ARBA" id="ARBA00022692"/>
    </source>
</evidence>